<dbReference type="GeneID" id="20240827"/>
<gene>
    <name evidence="2" type="ORF">LOTGIDRAFT_168292</name>
</gene>
<name>V3ZQM4_LOTGI</name>
<organism evidence="2 3">
    <name type="scientific">Lottia gigantea</name>
    <name type="common">Giant owl limpet</name>
    <dbReference type="NCBI Taxonomy" id="225164"/>
    <lineage>
        <taxon>Eukaryota</taxon>
        <taxon>Metazoa</taxon>
        <taxon>Spiralia</taxon>
        <taxon>Lophotrochozoa</taxon>
        <taxon>Mollusca</taxon>
        <taxon>Gastropoda</taxon>
        <taxon>Patellogastropoda</taxon>
        <taxon>Lottioidea</taxon>
        <taxon>Lottiidae</taxon>
        <taxon>Lottia</taxon>
    </lineage>
</organism>
<accession>V3ZQM4</accession>
<reference evidence="2 3" key="1">
    <citation type="journal article" date="2013" name="Nature">
        <title>Insights into bilaterian evolution from three spiralian genomes.</title>
        <authorList>
            <person name="Simakov O."/>
            <person name="Marletaz F."/>
            <person name="Cho S.J."/>
            <person name="Edsinger-Gonzales E."/>
            <person name="Havlak P."/>
            <person name="Hellsten U."/>
            <person name="Kuo D.H."/>
            <person name="Larsson T."/>
            <person name="Lv J."/>
            <person name="Arendt D."/>
            <person name="Savage R."/>
            <person name="Osoegawa K."/>
            <person name="de Jong P."/>
            <person name="Grimwood J."/>
            <person name="Chapman J.A."/>
            <person name="Shapiro H."/>
            <person name="Aerts A."/>
            <person name="Otillar R.P."/>
            <person name="Terry A.Y."/>
            <person name="Boore J.L."/>
            <person name="Grigoriev I.V."/>
            <person name="Lindberg D.R."/>
            <person name="Seaver E.C."/>
            <person name="Weisblat D.A."/>
            <person name="Putnam N.H."/>
            <person name="Rokhsar D.S."/>
        </authorList>
    </citation>
    <scope>NUCLEOTIDE SEQUENCE [LARGE SCALE GENOMIC DNA]</scope>
</reference>
<dbReference type="AlphaFoldDB" id="V3ZQM4"/>
<dbReference type="KEGG" id="lgi:LOTGIDRAFT_168292"/>
<evidence type="ECO:0000256" key="1">
    <source>
        <dbReference type="SAM" id="Phobius"/>
    </source>
</evidence>
<dbReference type="HOGENOM" id="CLU_1572418_0_0_1"/>
<evidence type="ECO:0000313" key="3">
    <source>
        <dbReference type="Proteomes" id="UP000030746"/>
    </source>
</evidence>
<keyword evidence="1" id="KW-0812">Transmembrane</keyword>
<evidence type="ECO:0000313" key="2">
    <source>
        <dbReference type="EMBL" id="ESO84805.1"/>
    </source>
</evidence>
<protein>
    <submittedName>
        <fullName evidence="2">Uncharacterized protein</fullName>
    </submittedName>
</protein>
<keyword evidence="3" id="KW-1185">Reference proteome</keyword>
<keyword evidence="1" id="KW-0472">Membrane</keyword>
<dbReference type="EMBL" id="KB203382">
    <property type="protein sequence ID" value="ESO84805.1"/>
    <property type="molecule type" value="Genomic_DNA"/>
</dbReference>
<dbReference type="RefSeq" id="XP_009064428.1">
    <property type="nucleotide sequence ID" value="XM_009066180.1"/>
</dbReference>
<feature type="transmembrane region" description="Helical" evidence="1">
    <location>
        <begin position="141"/>
        <end position="164"/>
    </location>
</feature>
<dbReference type="CTD" id="20240827"/>
<keyword evidence="1" id="KW-1133">Transmembrane helix</keyword>
<dbReference type="Proteomes" id="UP000030746">
    <property type="component" value="Unassembled WGS sequence"/>
</dbReference>
<proteinExistence type="predicted"/>
<sequence length="170" mass="19142">MTTRQFKILCYKKTCIEIGNSSCLVKGENNFKVNYEDKLNIYNSCSGKKRCNVTVNPSRNIKIQIPVACEPATRIYNFIENSPTNFTNRYPIFYIAAKGSNINVRCHGYQKDITETVNMLSTTENSKMVDKEGDETNPYTLFGGILAALIVTNTASIVIGLYCFSETESR</sequence>